<protein>
    <submittedName>
        <fullName evidence="1">Uncharacterized protein</fullName>
    </submittedName>
</protein>
<keyword evidence="2" id="KW-1185">Reference proteome</keyword>
<gene>
    <name evidence="1" type="ORF">A4R43_07385</name>
</gene>
<dbReference type="KEGG" id="aab:A4R43_07385"/>
<evidence type="ECO:0000313" key="1">
    <source>
        <dbReference type="EMBL" id="AXB42372.1"/>
    </source>
</evidence>
<dbReference type="OrthoDB" id="9778153at2"/>
<dbReference type="EMBL" id="CP015163">
    <property type="protein sequence ID" value="AXB42372.1"/>
    <property type="molecule type" value="Genomic_DNA"/>
</dbReference>
<sequence>MKALTEGLFDDAAVFPPGSASLPDALTAHFGHRRAWYAGMVGPLVLAESMLDSLGDARPAVALTFPGGPDRVPAVRARAAAMGVRVVAWEIAGALPSGLDGDVYVEIPRDERRLQVLASLAGTPYRAKFRTGGVTADLYPSEAELASSVCAAVRAGVPFKATAGLHHALRNTDPETGFDQHGFLNLLLATDAAVRNGGEERVEALLAERDADVVTARIREWTPERVAIARSWFTSFGTCSIEEPLAELTALGLLGPDRGER</sequence>
<dbReference type="AlphaFoldDB" id="A0A344L2U8"/>
<dbReference type="Proteomes" id="UP000250434">
    <property type="component" value="Chromosome"/>
</dbReference>
<dbReference type="RefSeq" id="WP_113691644.1">
    <property type="nucleotide sequence ID" value="NZ_CP015163.1"/>
</dbReference>
<evidence type="ECO:0000313" key="2">
    <source>
        <dbReference type="Proteomes" id="UP000250434"/>
    </source>
</evidence>
<proteinExistence type="predicted"/>
<reference evidence="1 2" key="1">
    <citation type="submission" date="2016-04" db="EMBL/GenBank/DDBJ databases">
        <title>Complete genome sequence and analysis of deep-sea sediment isolate, Amycolatopsis sp. WP1.</title>
        <authorList>
            <person name="Wang H."/>
            <person name="Chen S."/>
            <person name="Wu Q."/>
        </authorList>
    </citation>
    <scope>NUCLEOTIDE SEQUENCE [LARGE SCALE GENOMIC DNA]</scope>
    <source>
        <strain evidence="1 2">WP1</strain>
    </source>
</reference>
<organism evidence="1 2">
    <name type="scientific">Amycolatopsis albispora</name>
    <dbReference type="NCBI Taxonomy" id="1804986"/>
    <lineage>
        <taxon>Bacteria</taxon>
        <taxon>Bacillati</taxon>
        <taxon>Actinomycetota</taxon>
        <taxon>Actinomycetes</taxon>
        <taxon>Pseudonocardiales</taxon>
        <taxon>Pseudonocardiaceae</taxon>
        <taxon>Amycolatopsis</taxon>
    </lineage>
</organism>
<accession>A0A344L2U8</accession>
<name>A0A344L2U8_9PSEU</name>